<evidence type="ECO:0000256" key="3">
    <source>
        <dbReference type="ARBA" id="ARBA00022989"/>
    </source>
</evidence>
<feature type="transmembrane region" description="Helical" evidence="6">
    <location>
        <begin position="372"/>
        <end position="395"/>
    </location>
</feature>
<dbReference type="EMBL" id="CP001867">
    <property type="protein sequence ID" value="ADB77252.1"/>
    <property type="molecule type" value="Genomic_DNA"/>
</dbReference>
<dbReference type="AlphaFoldDB" id="D2S4V2"/>
<dbReference type="KEGG" id="gob:Gobs_4705"/>
<reference evidence="8 9" key="1">
    <citation type="journal article" date="2010" name="Stand. Genomic Sci.">
        <title>Complete genome sequence of Geodermatophilus obscurus type strain (G-20).</title>
        <authorList>
            <person name="Ivanova N."/>
            <person name="Sikorski J."/>
            <person name="Jando M."/>
            <person name="Munk C."/>
            <person name="Lapidus A."/>
            <person name="Glavina Del Rio T."/>
            <person name="Copeland A."/>
            <person name="Tice H."/>
            <person name="Cheng J.-F."/>
            <person name="Lucas S."/>
            <person name="Chen F."/>
            <person name="Nolan M."/>
            <person name="Bruce D."/>
            <person name="Goodwin L."/>
            <person name="Pitluck S."/>
            <person name="Mavromatis K."/>
            <person name="Mikhailova N."/>
            <person name="Pati A."/>
            <person name="Chen A."/>
            <person name="Palaniappan K."/>
            <person name="Land M."/>
            <person name="Hauser L."/>
            <person name="Chang Y.-J."/>
            <person name="Jeffries C.D."/>
            <person name="Meincke L."/>
            <person name="Brettin T."/>
            <person name="Detter J.C."/>
            <person name="Detter J.C."/>
            <person name="Rohde M."/>
            <person name="Goeker M."/>
            <person name="Bristow J."/>
            <person name="Eisen J.A."/>
            <person name="Markowitz V."/>
            <person name="Hugenholtz P."/>
            <person name="Kyrpides N.C."/>
            <person name="Klenk H.-P."/>
        </authorList>
    </citation>
    <scope>NUCLEOTIDE SEQUENCE [LARGE SCALE GENOMIC DNA]</scope>
    <source>
        <strain evidence="9">ATCC 25078 / DSM 43160 / JCM 3152 / KCC A-0152 / KCTC 9177 / NBRC 13315 / NRRL B-3577 / G-20</strain>
    </source>
</reference>
<evidence type="ECO:0000313" key="9">
    <source>
        <dbReference type="Proteomes" id="UP000001382"/>
    </source>
</evidence>
<evidence type="ECO:0000313" key="8">
    <source>
        <dbReference type="EMBL" id="ADB77252.1"/>
    </source>
</evidence>
<feature type="transmembrane region" description="Helical" evidence="6">
    <location>
        <begin position="111"/>
        <end position="136"/>
    </location>
</feature>
<dbReference type="InterPro" id="IPR020846">
    <property type="entry name" value="MFS_dom"/>
</dbReference>
<keyword evidence="9" id="KW-1185">Reference proteome</keyword>
<feature type="transmembrane region" description="Helical" evidence="6">
    <location>
        <begin position="86"/>
        <end position="105"/>
    </location>
</feature>
<evidence type="ECO:0000256" key="2">
    <source>
        <dbReference type="ARBA" id="ARBA00022692"/>
    </source>
</evidence>
<feature type="transmembrane region" description="Helical" evidence="6">
    <location>
        <begin position="176"/>
        <end position="199"/>
    </location>
</feature>
<feature type="domain" description="Major facilitator superfamily (MFS) profile" evidence="7">
    <location>
        <begin position="22"/>
        <end position="398"/>
    </location>
</feature>
<feature type="transmembrane region" description="Helical" evidence="6">
    <location>
        <begin position="148"/>
        <end position="170"/>
    </location>
</feature>
<evidence type="ECO:0000256" key="5">
    <source>
        <dbReference type="SAM" id="MobiDB-lite"/>
    </source>
</evidence>
<dbReference type="PROSITE" id="PS50850">
    <property type="entry name" value="MFS"/>
    <property type="match status" value="1"/>
</dbReference>
<feature type="transmembrane region" description="Helical" evidence="6">
    <location>
        <begin position="220"/>
        <end position="237"/>
    </location>
</feature>
<dbReference type="GO" id="GO:0022857">
    <property type="term" value="F:transmembrane transporter activity"/>
    <property type="evidence" value="ECO:0007669"/>
    <property type="project" value="InterPro"/>
</dbReference>
<feature type="transmembrane region" description="Helical" evidence="6">
    <location>
        <begin position="51"/>
        <end position="74"/>
    </location>
</feature>
<feature type="transmembrane region" description="Helical" evidence="6">
    <location>
        <begin position="290"/>
        <end position="308"/>
    </location>
</feature>
<feature type="region of interest" description="Disordered" evidence="5">
    <location>
        <begin position="1"/>
        <end position="22"/>
    </location>
</feature>
<organism evidence="8 9">
    <name type="scientific">Geodermatophilus obscurus (strain ATCC 25078 / DSM 43160 / JCM 3152 / CCUG 61914 / KCC A-0152 / KCTC 9177 / NBRC 13315 / NRRL B-3577 / G-20)</name>
    <dbReference type="NCBI Taxonomy" id="526225"/>
    <lineage>
        <taxon>Bacteria</taxon>
        <taxon>Bacillati</taxon>
        <taxon>Actinomycetota</taxon>
        <taxon>Actinomycetes</taxon>
        <taxon>Geodermatophilales</taxon>
        <taxon>Geodermatophilaceae</taxon>
        <taxon>Geodermatophilus</taxon>
    </lineage>
</organism>
<feature type="transmembrane region" description="Helical" evidence="6">
    <location>
        <begin position="314"/>
        <end position="333"/>
    </location>
</feature>
<dbReference type="Gene3D" id="1.20.1250.20">
    <property type="entry name" value="MFS general substrate transporter like domains"/>
    <property type="match status" value="2"/>
</dbReference>
<dbReference type="SUPFAM" id="SSF103473">
    <property type="entry name" value="MFS general substrate transporter"/>
    <property type="match status" value="1"/>
</dbReference>
<dbReference type="RefSeq" id="WP_012950676.1">
    <property type="nucleotide sequence ID" value="NC_013757.1"/>
</dbReference>
<feature type="transmembrane region" description="Helical" evidence="6">
    <location>
        <begin position="257"/>
        <end position="278"/>
    </location>
</feature>
<keyword evidence="3 6" id="KW-1133">Transmembrane helix</keyword>
<dbReference type="OrthoDB" id="9809599at2"/>
<evidence type="ECO:0000256" key="4">
    <source>
        <dbReference type="ARBA" id="ARBA00023136"/>
    </source>
</evidence>
<sequence>MLSSPLLSRARTTVPPPSPPSLSRQQAAVAAVFALDGAVFGSWAARVPDVAAAVGVGHSALGVALLCLSVGALAAMQVTGALCARLGAGVVTTLGAFLLCVSVVLPGLATSMPGLCAALLVFGAATGMVNVAANAVGVTVEGRLGRPLLSGLHAGFSFGGLAGALLGGLLASVAGVAAHLVLVGALGLLVTAWVARALAGADGPPSAAPGRAREAERSRPTAVLVVLGAVAGCTAFGEGALSDWGALHLREQLGATTTLAAAGYAGFSLAMACGRLAGARLVAALGERRLLAGGTVLAAAGGVAALTATTLPTALGGFVLVGLGLANVFPLAISRAGLLGGARGIALATTVGYTGLLGGPPLIGLLAEHAGLPAALATVPLLALVATVLALSVAGDALRVPVTPRGLVAAVAPRVQPLVSGFGHGTAVYVRELRALDPSPDGSAAGERLRQVPRHRFLHDRDPVTGVRLR</sequence>
<gene>
    <name evidence="8" type="ordered locus">Gobs_4705</name>
</gene>
<dbReference type="PANTHER" id="PTHR23514">
    <property type="entry name" value="BYPASS OF STOP CODON PROTEIN 6"/>
    <property type="match status" value="1"/>
</dbReference>
<keyword evidence="4 6" id="KW-0472">Membrane</keyword>
<dbReference type="Pfam" id="PF07690">
    <property type="entry name" value="MFS_1"/>
    <property type="match status" value="1"/>
</dbReference>
<feature type="transmembrane region" description="Helical" evidence="6">
    <location>
        <begin position="345"/>
        <end position="366"/>
    </location>
</feature>
<accession>D2S4V2</accession>
<dbReference type="GO" id="GO:0005886">
    <property type="term" value="C:plasma membrane"/>
    <property type="evidence" value="ECO:0007669"/>
    <property type="project" value="UniProtKB-SubCell"/>
</dbReference>
<dbReference type="Proteomes" id="UP000001382">
    <property type="component" value="Chromosome"/>
</dbReference>
<protein>
    <submittedName>
        <fullName evidence="8">Major facilitator superfamily MFS_1</fullName>
    </submittedName>
</protein>
<dbReference type="PANTHER" id="PTHR23514:SF13">
    <property type="entry name" value="INNER MEMBRANE PROTEIN YBJJ"/>
    <property type="match status" value="1"/>
</dbReference>
<dbReference type="HOGENOM" id="CLU_035309_1_0_11"/>
<keyword evidence="2 6" id="KW-0812">Transmembrane</keyword>
<dbReference type="InterPro" id="IPR011701">
    <property type="entry name" value="MFS"/>
</dbReference>
<dbReference type="STRING" id="526225.Gobs_4705"/>
<dbReference type="eggNOG" id="COG2814">
    <property type="taxonomic scope" value="Bacteria"/>
</dbReference>
<dbReference type="InterPro" id="IPR051788">
    <property type="entry name" value="MFS_Transporter"/>
</dbReference>
<evidence type="ECO:0000256" key="1">
    <source>
        <dbReference type="ARBA" id="ARBA00004651"/>
    </source>
</evidence>
<comment type="subcellular location">
    <subcellularLocation>
        <location evidence="1">Cell membrane</location>
        <topology evidence="1">Multi-pass membrane protein</topology>
    </subcellularLocation>
</comment>
<dbReference type="InterPro" id="IPR036259">
    <property type="entry name" value="MFS_trans_sf"/>
</dbReference>
<proteinExistence type="predicted"/>
<evidence type="ECO:0000256" key="6">
    <source>
        <dbReference type="SAM" id="Phobius"/>
    </source>
</evidence>
<name>D2S4V2_GEOOG</name>
<reference evidence="9" key="2">
    <citation type="submission" date="2010-01" db="EMBL/GenBank/DDBJ databases">
        <title>The complete genome of Geodermatophilus obscurus DSM 43160.</title>
        <authorList>
            <consortium name="US DOE Joint Genome Institute (JGI-PGF)"/>
            <person name="Lucas S."/>
            <person name="Copeland A."/>
            <person name="Lapidus A."/>
            <person name="Glavina del Rio T."/>
            <person name="Dalin E."/>
            <person name="Tice H."/>
            <person name="Bruce D."/>
            <person name="Goodwin L."/>
            <person name="Pitluck S."/>
            <person name="Kyrpides N."/>
            <person name="Mavromatis K."/>
            <person name="Ivanova N."/>
            <person name="Munk A.C."/>
            <person name="Brettin T."/>
            <person name="Detter J.C."/>
            <person name="Han C."/>
            <person name="Larimer F."/>
            <person name="Land M."/>
            <person name="Hauser L."/>
            <person name="Markowitz V."/>
            <person name="Cheng J.-F."/>
            <person name="Hugenholtz P."/>
            <person name="Woyke T."/>
            <person name="Wu D."/>
            <person name="Jando M."/>
            <person name="Schneider S."/>
            <person name="Klenk H.-P."/>
            <person name="Eisen J.A."/>
        </authorList>
    </citation>
    <scope>NUCLEOTIDE SEQUENCE [LARGE SCALE GENOMIC DNA]</scope>
    <source>
        <strain evidence="9">ATCC 25078 / DSM 43160 / JCM 3152 / KCC A-0152 / KCTC 9177 / NBRC 13315 / NRRL B-3577 / G-20</strain>
    </source>
</reference>
<evidence type="ECO:0000259" key="7">
    <source>
        <dbReference type="PROSITE" id="PS50850"/>
    </source>
</evidence>
<dbReference type="CDD" id="cd17393">
    <property type="entry name" value="MFS_MosC_like"/>
    <property type="match status" value="1"/>
</dbReference>